<comment type="caution">
    <text evidence="1">The sequence shown here is derived from an EMBL/GenBank/DDBJ whole genome shotgun (WGS) entry which is preliminary data.</text>
</comment>
<accession>A0A699JJ87</accession>
<dbReference type="EMBL" id="BKCJ010414238">
    <property type="protein sequence ID" value="GFA38111.1"/>
    <property type="molecule type" value="Genomic_DNA"/>
</dbReference>
<reference evidence="1" key="1">
    <citation type="journal article" date="2019" name="Sci. Rep.">
        <title>Draft genome of Tanacetum cinerariifolium, the natural source of mosquito coil.</title>
        <authorList>
            <person name="Yamashiro T."/>
            <person name="Shiraishi A."/>
            <person name="Satake H."/>
            <person name="Nakayama K."/>
        </authorList>
    </citation>
    <scope>NUCLEOTIDE SEQUENCE</scope>
</reference>
<dbReference type="AlphaFoldDB" id="A0A699JJ87"/>
<organism evidence="1">
    <name type="scientific">Tanacetum cinerariifolium</name>
    <name type="common">Dalmatian daisy</name>
    <name type="synonym">Chrysanthemum cinerariifolium</name>
    <dbReference type="NCBI Taxonomy" id="118510"/>
    <lineage>
        <taxon>Eukaryota</taxon>
        <taxon>Viridiplantae</taxon>
        <taxon>Streptophyta</taxon>
        <taxon>Embryophyta</taxon>
        <taxon>Tracheophyta</taxon>
        <taxon>Spermatophyta</taxon>
        <taxon>Magnoliopsida</taxon>
        <taxon>eudicotyledons</taxon>
        <taxon>Gunneridae</taxon>
        <taxon>Pentapetalae</taxon>
        <taxon>asterids</taxon>
        <taxon>campanulids</taxon>
        <taxon>Asterales</taxon>
        <taxon>Asteraceae</taxon>
        <taxon>Asteroideae</taxon>
        <taxon>Anthemideae</taxon>
        <taxon>Anthemidinae</taxon>
        <taxon>Tanacetum</taxon>
    </lineage>
</organism>
<proteinExistence type="predicted"/>
<gene>
    <name evidence="1" type="ORF">Tci_610083</name>
    <name evidence="2" type="ORF">Tci_634207</name>
</gene>
<dbReference type="PANTHER" id="PTHR33116">
    <property type="entry name" value="REVERSE TRANSCRIPTASE ZINC-BINDING DOMAIN-CONTAINING PROTEIN-RELATED-RELATED"/>
    <property type="match status" value="1"/>
</dbReference>
<keyword evidence="1" id="KW-0695">RNA-directed DNA polymerase</keyword>
<evidence type="ECO:0000313" key="2">
    <source>
        <dbReference type="EMBL" id="GFA62235.1"/>
    </source>
</evidence>
<keyword evidence="1" id="KW-0548">Nucleotidyltransferase</keyword>
<keyword evidence="1" id="KW-0808">Transferase</keyword>
<name>A0A699JJ87_TANCI</name>
<dbReference type="EMBL" id="BKCJ010456925">
    <property type="protein sequence ID" value="GFA62235.1"/>
    <property type="molecule type" value="Genomic_DNA"/>
</dbReference>
<sequence>MQTPFRYLGVMVGDCMTRKSAWSDIVQKLHSRLSKWKVNTLSIGGRLTLLKSVLGASPLYHMCLYKVPKGILHEMEMIRSNFFKGAAHSERKISWVSWGKVLASKKYGGLDVSSYYALNRALFLNWVWRFISQDGSLWYRVIHALYGPSLESHSLHLTSNWSSSSSDARFNSHWF</sequence>
<protein>
    <submittedName>
        <fullName evidence="1">RNA-directed DNA polymerase, eukaryota</fullName>
    </submittedName>
</protein>
<dbReference type="PANTHER" id="PTHR33116:SF78">
    <property type="entry name" value="OS12G0587133 PROTEIN"/>
    <property type="match status" value="1"/>
</dbReference>
<evidence type="ECO:0000313" key="1">
    <source>
        <dbReference type="EMBL" id="GFA38111.1"/>
    </source>
</evidence>
<dbReference type="GO" id="GO:0003964">
    <property type="term" value="F:RNA-directed DNA polymerase activity"/>
    <property type="evidence" value="ECO:0007669"/>
    <property type="project" value="UniProtKB-KW"/>
</dbReference>